<protein>
    <submittedName>
        <fullName evidence="1">Uncharacterized protein</fullName>
    </submittedName>
</protein>
<evidence type="ECO:0000313" key="2">
    <source>
        <dbReference type="Proteomes" id="UP000324222"/>
    </source>
</evidence>
<dbReference type="Proteomes" id="UP000324222">
    <property type="component" value="Unassembled WGS sequence"/>
</dbReference>
<organism evidence="1 2">
    <name type="scientific">Portunus trituberculatus</name>
    <name type="common">Swimming crab</name>
    <name type="synonym">Neptunus trituberculatus</name>
    <dbReference type="NCBI Taxonomy" id="210409"/>
    <lineage>
        <taxon>Eukaryota</taxon>
        <taxon>Metazoa</taxon>
        <taxon>Ecdysozoa</taxon>
        <taxon>Arthropoda</taxon>
        <taxon>Crustacea</taxon>
        <taxon>Multicrustacea</taxon>
        <taxon>Malacostraca</taxon>
        <taxon>Eumalacostraca</taxon>
        <taxon>Eucarida</taxon>
        <taxon>Decapoda</taxon>
        <taxon>Pleocyemata</taxon>
        <taxon>Brachyura</taxon>
        <taxon>Eubrachyura</taxon>
        <taxon>Portunoidea</taxon>
        <taxon>Portunidae</taxon>
        <taxon>Portuninae</taxon>
        <taxon>Portunus</taxon>
    </lineage>
</organism>
<comment type="caution">
    <text evidence="1">The sequence shown here is derived from an EMBL/GenBank/DDBJ whole genome shotgun (WGS) entry which is preliminary data.</text>
</comment>
<name>A0A5B7GRB6_PORTR</name>
<keyword evidence="2" id="KW-1185">Reference proteome</keyword>
<reference evidence="1 2" key="1">
    <citation type="submission" date="2019-05" db="EMBL/GenBank/DDBJ databases">
        <title>Another draft genome of Portunus trituberculatus and its Hox gene families provides insights of decapod evolution.</title>
        <authorList>
            <person name="Jeong J.-H."/>
            <person name="Song I."/>
            <person name="Kim S."/>
            <person name="Choi T."/>
            <person name="Kim D."/>
            <person name="Ryu S."/>
            <person name="Kim W."/>
        </authorList>
    </citation>
    <scope>NUCLEOTIDE SEQUENCE [LARGE SCALE GENOMIC DNA]</scope>
    <source>
        <tissue evidence="1">Muscle</tissue>
    </source>
</reference>
<dbReference type="EMBL" id="VSRR010018518">
    <property type="protein sequence ID" value="MPC61412.1"/>
    <property type="molecule type" value="Genomic_DNA"/>
</dbReference>
<sequence length="155" mass="16609">MTLLVLPAAALPPLGTPKDLFKPRLALPCTASFPPRLLRSNRALPCPVLLCLALYSLVPTAPPWFKPRPALPHLALPCPALPCLALYSLVPTAPPSAPLPHNLFNSPRTNTRQTKLAAPNTTQHLLWLSSHSLNHARPPSLTTSSAFPTPPLPSP</sequence>
<gene>
    <name evidence="1" type="ORF">E2C01_055484</name>
</gene>
<dbReference type="AlphaFoldDB" id="A0A5B7GRB6"/>
<proteinExistence type="predicted"/>
<accession>A0A5B7GRB6</accession>
<evidence type="ECO:0000313" key="1">
    <source>
        <dbReference type="EMBL" id="MPC61412.1"/>
    </source>
</evidence>